<dbReference type="EnsemblPlants" id="PNT72029">
    <property type="protein sequence ID" value="PNT72029"/>
    <property type="gene ID" value="BRADI_2g38552v3"/>
</dbReference>
<evidence type="ECO:0000313" key="1">
    <source>
        <dbReference type="EMBL" id="PNT72029.1"/>
    </source>
</evidence>
<dbReference type="EMBL" id="CM000881">
    <property type="protein sequence ID" value="PNT72029.1"/>
    <property type="molecule type" value="Genomic_DNA"/>
</dbReference>
<reference evidence="2" key="3">
    <citation type="submission" date="2018-08" db="UniProtKB">
        <authorList>
            <consortium name="EnsemblPlants"/>
        </authorList>
    </citation>
    <scope>IDENTIFICATION</scope>
    <source>
        <strain evidence="2">cv. Bd21</strain>
    </source>
</reference>
<sequence>MKMMTEGVLLPSSSAPTLVSNQVLHHGSLSCYDQASHTNCNALPYMISHYPLFLASCSINLNPAGEGQQHQQQRDESSLSLVLLSYISELSICRYLLPQLQQQCLIVSKMVLKDEDTLLDDQNPRSWTGNIRNIPIYKWREASSIFVVHDHCQQRAAFDFLNWGNVIKMPHMQWKVKAIRAS</sequence>
<gene>
    <name evidence="1" type="ORF">BRADI_2g38552v3</name>
</gene>
<reference evidence="1 2" key="1">
    <citation type="journal article" date="2010" name="Nature">
        <title>Genome sequencing and analysis of the model grass Brachypodium distachyon.</title>
        <authorList>
            <consortium name="International Brachypodium Initiative"/>
        </authorList>
    </citation>
    <scope>NUCLEOTIDE SEQUENCE [LARGE SCALE GENOMIC DNA]</scope>
    <source>
        <strain evidence="1 2">Bd21</strain>
    </source>
</reference>
<reference evidence="1" key="2">
    <citation type="submission" date="2017-06" db="EMBL/GenBank/DDBJ databases">
        <title>WGS assembly of Brachypodium distachyon.</title>
        <authorList>
            <consortium name="The International Brachypodium Initiative"/>
            <person name="Lucas S."/>
            <person name="Harmon-Smith M."/>
            <person name="Lail K."/>
            <person name="Tice H."/>
            <person name="Grimwood J."/>
            <person name="Bruce D."/>
            <person name="Barry K."/>
            <person name="Shu S."/>
            <person name="Lindquist E."/>
            <person name="Wang M."/>
            <person name="Pitluck S."/>
            <person name="Vogel J.P."/>
            <person name="Garvin D.F."/>
            <person name="Mockler T.C."/>
            <person name="Schmutz J."/>
            <person name="Rokhsar D."/>
            <person name="Bevan M.W."/>
        </authorList>
    </citation>
    <scope>NUCLEOTIDE SEQUENCE</scope>
    <source>
        <strain evidence="1">Bd21</strain>
    </source>
</reference>
<keyword evidence="3" id="KW-1185">Reference proteome</keyword>
<evidence type="ECO:0000313" key="3">
    <source>
        <dbReference type="Proteomes" id="UP000008810"/>
    </source>
</evidence>
<accession>A0A2K2DCN4</accession>
<name>A0A2K2DCN4_BRADI</name>
<proteinExistence type="predicted"/>
<dbReference type="PROSITE" id="PS51257">
    <property type="entry name" value="PROKAR_LIPOPROTEIN"/>
    <property type="match status" value="1"/>
</dbReference>
<dbReference type="Gramene" id="PNT72029">
    <property type="protein sequence ID" value="PNT72029"/>
    <property type="gene ID" value="BRADI_2g38552v3"/>
</dbReference>
<dbReference type="InParanoid" id="A0A2K2DCN4"/>
<evidence type="ECO:0000313" key="2">
    <source>
        <dbReference type="EnsemblPlants" id="PNT72029"/>
    </source>
</evidence>
<dbReference type="AlphaFoldDB" id="A0A2K2DCN4"/>
<protein>
    <submittedName>
        <fullName evidence="1 2">Uncharacterized protein</fullName>
    </submittedName>
</protein>
<dbReference type="Proteomes" id="UP000008810">
    <property type="component" value="Chromosome 2"/>
</dbReference>
<organism evidence="1">
    <name type="scientific">Brachypodium distachyon</name>
    <name type="common">Purple false brome</name>
    <name type="synonym">Trachynia distachya</name>
    <dbReference type="NCBI Taxonomy" id="15368"/>
    <lineage>
        <taxon>Eukaryota</taxon>
        <taxon>Viridiplantae</taxon>
        <taxon>Streptophyta</taxon>
        <taxon>Embryophyta</taxon>
        <taxon>Tracheophyta</taxon>
        <taxon>Spermatophyta</taxon>
        <taxon>Magnoliopsida</taxon>
        <taxon>Liliopsida</taxon>
        <taxon>Poales</taxon>
        <taxon>Poaceae</taxon>
        <taxon>BOP clade</taxon>
        <taxon>Pooideae</taxon>
        <taxon>Stipodae</taxon>
        <taxon>Brachypodieae</taxon>
        <taxon>Brachypodium</taxon>
    </lineage>
</organism>